<dbReference type="EMBL" id="LSUQ01000002">
    <property type="protein sequence ID" value="OAG95312.1"/>
    <property type="molecule type" value="Genomic_DNA"/>
</dbReference>
<dbReference type="EMBL" id="MWPS01000005">
    <property type="protein sequence ID" value="OPG17145.1"/>
    <property type="molecule type" value="Genomic_DNA"/>
</dbReference>
<dbReference type="SUPFAM" id="SSF55073">
    <property type="entry name" value="Nucleotide cyclase"/>
    <property type="match status" value="1"/>
</dbReference>
<dbReference type="CDD" id="cd01948">
    <property type="entry name" value="EAL"/>
    <property type="match status" value="1"/>
</dbReference>
<dbReference type="AlphaFoldDB" id="A0A162U031"/>
<dbReference type="InterPro" id="IPR001633">
    <property type="entry name" value="EAL_dom"/>
</dbReference>
<keyword evidence="6" id="KW-1185">Reference proteome</keyword>
<dbReference type="Gene3D" id="3.20.20.450">
    <property type="entry name" value="EAL domain"/>
    <property type="match status" value="1"/>
</dbReference>
<dbReference type="SMART" id="SM00267">
    <property type="entry name" value="GGDEF"/>
    <property type="match status" value="1"/>
</dbReference>
<reference evidence="3 5" key="1">
    <citation type="submission" date="2016-02" db="EMBL/GenBank/DDBJ databases">
        <title>Draft genome sequence of Acidibacillus ferrooxidans SLC66.</title>
        <authorList>
            <person name="Oliveira G."/>
            <person name="Nancucheo I."/>
            <person name="Dall'Agnol H."/>
            <person name="Johnson B."/>
            <person name="Oliveira R."/>
            <person name="Nunes G.L."/>
            <person name="Tzotzos G."/>
            <person name="Orellana S.C."/>
            <person name="Salim A.C."/>
            <person name="Araujo F.M."/>
        </authorList>
    </citation>
    <scope>NUCLEOTIDE SEQUENCE [LARGE SCALE GENOMIC DNA]</scope>
    <source>
        <strain evidence="3 5">SLC66</strain>
    </source>
</reference>
<dbReference type="SUPFAM" id="SSF141868">
    <property type="entry name" value="EAL domain-like"/>
    <property type="match status" value="1"/>
</dbReference>
<dbReference type="PROSITE" id="PS50887">
    <property type="entry name" value="GGDEF"/>
    <property type="match status" value="1"/>
</dbReference>
<dbReference type="SMART" id="SM00052">
    <property type="entry name" value="EAL"/>
    <property type="match status" value="1"/>
</dbReference>
<dbReference type="InterPro" id="IPR000160">
    <property type="entry name" value="GGDEF_dom"/>
</dbReference>
<name>A0A162U031_9BACL</name>
<protein>
    <recommendedName>
        <fullName evidence="7">Diguanylate cyclase</fullName>
    </recommendedName>
</protein>
<dbReference type="CDD" id="cd01949">
    <property type="entry name" value="GGDEF"/>
    <property type="match status" value="1"/>
</dbReference>
<dbReference type="OrthoDB" id="9759607at2"/>
<reference evidence="4 6" key="2">
    <citation type="submission" date="2017-02" db="EMBL/GenBank/DDBJ databases">
        <title>Draft genome of Acidibacillus ferrooxidans Huett2.</title>
        <authorList>
            <person name="Schopf S."/>
        </authorList>
    </citation>
    <scope>NUCLEOTIDE SEQUENCE [LARGE SCALE GENOMIC DNA]</scope>
    <source>
        <strain evidence="4 6">Huett2</strain>
    </source>
</reference>
<sequence>MLDLIVTERLRNASSQMLTLLIQTVDMNTLFVAINDTKINRIITVYNRSTELLKEGSSPFIESYCSHVCKQDKNVLIIPDTKVNALTAKMTITKDLGSTTFIGVPIALKDGTKVGTVCGITKEMHPFSDTEINALHVAATFLGYVLELEYTNYVDEVTGAYTRRYLQVVFDENVTKQPSISLLYFDLDNFKMINDHYGHDWGDGVLHSVVARVKGFLQNRGLLFRLGGDEFAVLLLDFSTFEEVIPFAHDLLHQFDSPFSVRSLEFSITPSLGIAQYPYCSNNLKELLGHADQAMYAAKKDGGNRVRWYNPEEETKLQEKLFLQTRLREALENDMLELFYQPKIQIQNGSIRSMEALARWKDQDGLWISPERFIPIAEENELIGILGKWVLRTACRQQIEWIKKGHPPIVVSVNVSPKQFQICSMVQIIRDAISETGIDPSHLAIEITEGLLVKNSIDVAEELRQIRSLGVKIAIDDFGKGYSSLSYLRLFEPTHLKIDQSFIKDMLDDTGQMCIVSGIINLAHNLGMKVVAEGVERLEQLVRLAEEGCDLIQGYLISPPLPVHEIERISEWHWPFPESKSLGNVS</sequence>
<evidence type="ECO:0000259" key="1">
    <source>
        <dbReference type="PROSITE" id="PS50883"/>
    </source>
</evidence>
<dbReference type="Pfam" id="PF00563">
    <property type="entry name" value="EAL"/>
    <property type="match status" value="1"/>
</dbReference>
<dbReference type="InterPro" id="IPR029016">
    <property type="entry name" value="GAF-like_dom_sf"/>
</dbReference>
<evidence type="ECO:0000259" key="2">
    <source>
        <dbReference type="PROSITE" id="PS50887"/>
    </source>
</evidence>
<dbReference type="Pfam" id="PF00990">
    <property type="entry name" value="GGDEF"/>
    <property type="match status" value="1"/>
</dbReference>
<dbReference type="NCBIfam" id="TIGR00254">
    <property type="entry name" value="GGDEF"/>
    <property type="match status" value="1"/>
</dbReference>
<dbReference type="InterPro" id="IPR029787">
    <property type="entry name" value="Nucleotide_cyclase"/>
</dbReference>
<dbReference type="InterPro" id="IPR003018">
    <property type="entry name" value="GAF"/>
</dbReference>
<dbReference type="Gene3D" id="3.30.70.270">
    <property type="match status" value="1"/>
</dbReference>
<accession>A0A162U031</accession>
<dbReference type="PROSITE" id="PS50883">
    <property type="entry name" value="EAL"/>
    <property type="match status" value="1"/>
</dbReference>
<dbReference type="SUPFAM" id="SSF55781">
    <property type="entry name" value="GAF domain-like"/>
    <property type="match status" value="1"/>
</dbReference>
<dbReference type="InterPro" id="IPR043128">
    <property type="entry name" value="Rev_trsase/Diguanyl_cyclase"/>
</dbReference>
<feature type="domain" description="GGDEF" evidence="2">
    <location>
        <begin position="178"/>
        <end position="311"/>
    </location>
</feature>
<dbReference type="Proteomes" id="UP000077421">
    <property type="component" value="Unassembled WGS sequence"/>
</dbReference>
<evidence type="ECO:0000313" key="6">
    <source>
        <dbReference type="Proteomes" id="UP000190229"/>
    </source>
</evidence>
<proteinExistence type="predicted"/>
<gene>
    <name evidence="3" type="ORF">AYW79_01185</name>
    <name evidence="4" type="ORF">B2M26_02065</name>
</gene>
<dbReference type="Proteomes" id="UP000190229">
    <property type="component" value="Unassembled WGS sequence"/>
</dbReference>
<dbReference type="PANTHER" id="PTHR33121">
    <property type="entry name" value="CYCLIC DI-GMP PHOSPHODIESTERASE PDEF"/>
    <property type="match status" value="1"/>
</dbReference>
<evidence type="ECO:0008006" key="7">
    <source>
        <dbReference type="Google" id="ProtNLM"/>
    </source>
</evidence>
<evidence type="ECO:0000313" key="3">
    <source>
        <dbReference type="EMBL" id="OAG95312.1"/>
    </source>
</evidence>
<dbReference type="RefSeq" id="WP_067560680.1">
    <property type="nucleotide sequence ID" value="NZ_LSUQ01000002.1"/>
</dbReference>
<dbReference type="SMART" id="SM00065">
    <property type="entry name" value="GAF"/>
    <property type="match status" value="1"/>
</dbReference>
<comment type="caution">
    <text evidence="3">The sequence shown here is derived from an EMBL/GenBank/DDBJ whole genome shotgun (WGS) entry which is preliminary data.</text>
</comment>
<dbReference type="GO" id="GO:0071111">
    <property type="term" value="F:cyclic-guanylate-specific phosphodiesterase activity"/>
    <property type="evidence" value="ECO:0007669"/>
    <property type="project" value="InterPro"/>
</dbReference>
<dbReference type="InterPro" id="IPR050706">
    <property type="entry name" value="Cyclic-di-GMP_PDE-like"/>
</dbReference>
<feature type="domain" description="EAL" evidence="1">
    <location>
        <begin position="320"/>
        <end position="574"/>
    </location>
</feature>
<dbReference type="Gene3D" id="3.30.450.40">
    <property type="match status" value="1"/>
</dbReference>
<dbReference type="STRING" id="1765683.B2M26_02065"/>
<evidence type="ECO:0000313" key="5">
    <source>
        <dbReference type="Proteomes" id="UP000077421"/>
    </source>
</evidence>
<organism evidence="3 5">
    <name type="scientific">Ferroacidibacillus organovorans</name>
    <dbReference type="NCBI Taxonomy" id="1765683"/>
    <lineage>
        <taxon>Bacteria</taxon>
        <taxon>Bacillati</taxon>
        <taxon>Bacillota</taxon>
        <taxon>Bacilli</taxon>
        <taxon>Bacillales</taxon>
        <taxon>Alicyclobacillaceae</taxon>
        <taxon>Ferroacidibacillus</taxon>
    </lineage>
</organism>
<dbReference type="PANTHER" id="PTHR33121:SF70">
    <property type="entry name" value="SIGNALING PROTEIN YKOW"/>
    <property type="match status" value="1"/>
</dbReference>
<dbReference type="InterPro" id="IPR035919">
    <property type="entry name" value="EAL_sf"/>
</dbReference>
<evidence type="ECO:0000313" key="4">
    <source>
        <dbReference type="EMBL" id="OPG17145.1"/>
    </source>
</evidence>